<dbReference type="InterPro" id="IPR037165">
    <property type="entry name" value="AldOxase/xan_DH_Mopterin-bd_sf"/>
</dbReference>
<dbReference type="Pfam" id="PF02738">
    <property type="entry name" value="MoCoBD_1"/>
    <property type="match status" value="1"/>
</dbReference>
<dbReference type="InterPro" id="IPR036010">
    <property type="entry name" value="2Fe-2S_ferredoxin-like_sf"/>
</dbReference>
<dbReference type="InterPro" id="IPR002888">
    <property type="entry name" value="2Fe-2S-bd"/>
</dbReference>
<organism evidence="7 8">
    <name type="scientific">Methylobacterium longum</name>
    <dbReference type="NCBI Taxonomy" id="767694"/>
    <lineage>
        <taxon>Bacteria</taxon>
        <taxon>Pseudomonadati</taxon>
        <taxon>Pseudomonadota</taxon>
        <taxon>Alphaproteobacteria</taxon>
        <taxon>Hyphomicrobiales</taxon>
        <taxon>Methylobacteriaceae</taxon>
        <taxon>Methylobacterium</taxon>
    </lineage>
</organism>
<dbReference type="Pfam" id="PF01799">
    <property type="entry name" value="Fer2_2"/>
    <property type="match status" value="1"/>
</dbReference>
<evidence type="ECO:0000256" key="5">
    <source>
        <dbReference type="ARBA" id="ARBA00023004"/>
    </source>
</evidence>
<dbReference type="InterPro" id="IPR012675">
    <property type="entry name" value="Beta-grasp_dom_sf"/>
</dbReference>
<evidence type="ECO:0000256" key="2">
    <source>
        <dbReference type="ARBA" id="ARBA00022505"/>
    </source>
</evidence>
<sequence length="901" mass="96118">MTQFSINGRGYAAEPAPGQCLRTFLRDLAVFGVKKGCDAGDCGACTVHIDGKPFHSCLVPAFRAEGREVTTIEGLSGCGNDLHPTQQAFRDAQAFQCGFCTAGMIMTAVTLTDAQKADLPHALKGNLCRCTGYRSIDDALHGRCNIEADLPGRALGASLPNPFTDAILTGTARYTMDVAVADLLHLKVLRSPHAHARIVTVDKAAALAVPGVVAVYTWEDVPKRRFTSALHEDHLVDPDDILLLDDVARFAGQRVAAVVAETEAAAEAGCRALQVTYAVLPAVFDPVAAIAPGAPLLHDKDHVESNSNIYCTLQGEIGDVAQGFAQADVVHEETYSTTRVQHAHLETHGSIAWKGEDGRWHVRTSSQAPFVVRTKLAYVMGLSPRDIHVFTERVGGGFGGKQEMVSEDLVLFATMKLGRPVKWEWTREEEFIGATTRHPMTTRVKIGARRDGTLTALDVEVFSNTGAYGGHGGETLAAAMGSPIAAYRCPNKKGIGHAVYTNMVPAGGFRGYGASQTTFAIEGALDALAGQLGIDPFTMRRKNVVQPGDNVESIWKEPSDASFGSHGIGECLDIVERALATGNGVAKPEGADWAEGRGIALAMLECGPPTEHRSGAEMRLLPDGTYHLACGSTEMGNGITTAHKQIAAAILGTRVEAVAIINADTDRTPYDTGTFASTGTVVGGKAVHLAAQAMVEDVLDFAGRHTGVPRDQCRLDEDGVICGNRRIALSDLHAEGAKVDHRFMVTRRAYLSPRTIAFNVQGVRLAVHRVTGEIRVLHSVHAADIGKPINPMQCRGQLDGAVAMGYGWALVETMVHDREGRMVNPQLRNCRIPTFADTPHTEIYFADTVDSIGPLGAKSQGECGINPVAPAIANALADATGVRFTHLPFTPDRLFTTLSAA</sequence>
<dbReference type="SUPFAM" id="SSF56003">
    <property type="entry name" value="Molybdenum cofactor-binding domain"/>
    <property type="match status" value="1"/>
</dbReference>
<dbReference type="SUPFAM" id="SSF47741">
    <property type="entry name" value="CO dehydrogenase ISP C-domain like"/>
    <property type="match status" value="1"/>
</dbReference>
<dbReference type="Gene3D" id="1.10.150.120">
    <property type="entry name" value="[2Fe-2S]-binding domain"/>
    <property type="match status" value="1"/>
</dbReference>
<keyword evidence="3" id="KW-0479">Metal-binding</keyword>
<dbReference type="PROSITE" id="PS51085">
    <property type="entry name" value="2FE2S_FER_2"/>
    <property type="match status" value="1"/>
</dbReference>
<dbReference type="InterPro" id="IPR036856">
    <property type="entry name" value="Ald_Oxase/Xan_DH_a/b_sf"/>
</dbReference>
<dbReference type="Gene3D" id="3.30.365.10">
    <property type="entry name" value="Aldehyde oxidase/xanthine dehydrogenase, molybdopterin binding domain"/>
    <property type="match status" value="4"/>
</dbReference>
<evidence type="ECO:0000259" key="6">
    <source>
        <dbReference type="PROSITE" id="PS51085"/>
    </source>
</evidence>
<evidence type="ECO:0000256" key="1">
    <source>
        <dbReference type="ARBA" id="ARBA00006849"/>
    </source>
</evidence>
<keyword evidence="8" id="KW-1185">Reference proteome</keyword>
<keyword evidence="4" id="KW-0560">Oxidoreductase</keyword>
<dbReference type="PROSITE" id="PS00197">
    <property type="entry name" value="2FE2S_FER_1"/>
    <property type="match status" value="1"/>
</dbReference>
<dbReference type="Pfam" id="PF01315">
    <property type="entry name" value="Ald_Xan_dh_C"/>
    <property type="match status" value="1"/>
</dbReference>
<evidence type="ECO:0000256" key="4">
    <source>
        <dbReference type="ARBA" id="ARBA00023002"/>
    </source>
</evidence>
<gene>
    <name evidence="7" type="ORF">QWZ18_07390</name>
</gene>
<dbReference type="InterPro" id="IPR008274">
    <property type="entry name" value="AldOxase/xan_DH_MoCoBD1"/>
</dbReference>
<dbReference type="Pfam" id="PF20256">
    <property type="entry name" value="MoCoBD_2"/>
    <property type="match status" value="1"/>
</dbReference>
<dbReference type="SUPFAM" id="SSF54292">
    <property type="entry name" value="2Fe-2S ferredoxin-like"/>
    <property type="match status" value="1"/>
</dbReference>
<dbReference type="InterPro" id="IPR001041">
    <property type="entry name" value="2Fe-2S_ferredoxin-type"/>
</dbReference>
<dbReference type="InterPro" id="IPR000674">
    <property type="entry name" value="Ald_Oxase/Xan_DH_a/b"/>
</dbReference>
<comment type="caution">
    <text evidence="7">The sequence shown here is derived from an EMBL/GenBank/DDBJ whole genome shotgun (WGS) entry which is preliminary data.</text>
</comment>
<dbReference type="SUPFAM" id="SSF54665">
    <property type="entry name" value="CO dehydrogenase molybdoprotein N-domain-like"/>
    <property type="match status" value="1"/>
</dbReference>
<dbReference type="EMBL" id="JAUFPT010000020">
    <property type="protein sequence ID" value="MDN3570444.1"/>
    <property type="molecule type" value="Genomic_DNA"/>
</dbReference>
<keyword evidence="2" id="KW-0500">Molybdenum</keyword>
<proteinExistence type="inferred from homology"/>
<protein>
    <submittedName>
        <fullName evidence="7">Molybdopterin-dependent oxidoreductase</fullName>
    </submittedName>
</protein>
<dbReference type="InterPro" id="IPR016208">
    <property type="entry name" value="Ald_Oxase/xanthine_DH-like"/>
</dbReference>
<dbReference type="Pfam" id="PF00111">
    <property type="entry name" value="Fer2"/>
    <property type="match status" value="1"/>
</dbReference>
<dbReference type="RefSeq" id="WP_238291492.1">
    <property type="nucleotide sequence ID" value="NZ_BPQS01000039.1"/>
</dbReference>
<dbReference type="PANTHER" id="PTHR11908">
    <property type="entry name" value="XANTHINE DEHYDROGENASE"/>
    <property type="match status" value="1"/>
</dbReference>
<dbReference type="InterPro" id="IPR046867">
    <property type="entry name" value="AldOxase/xan_DH_MoCoBD2"/>
</dbReference>
<dbReference type="Proteomes" id="UP001244297">
    <property type="component" value="Unassembled WGS sequence"/>
</dbReference>
<feature type="domain" description="2Fe-2S ferredoxin-type" evidence="6">
    <location>
        <begin position="1"/>
        <end position="75"/>
    </location>
</feature>
<dbReference type="SMART" id="SM01008">
    <property type="entry name" value="Ald_Xan_dh_C"/>
    <property type="match status" value="1"/>
</dbReference>
<reference evidence="8" key="1">
    <citation type="journal article" date="2019" name="Int. J. Syst. Evol. Microbiol.">
        <title>The Global Catalogue of Microorganisms (GCM) 10K type strain sequencing project: providing services to taxonomists for standard genome sequencing and annotation.</title>
        <authorList>
            <consortium name="The Broad Institute Genomics Platform"/>
            <consortium name="The Broad Institute Genome Sequencing Center for Infectious Disease"/>
            <person name="Wu L."/>
            <person name="Ma J."/>
        </authorList>
    </citation>
    <scope>NUCLEOTIDE SEQUENCE [LARGE SCALE GENOMIC DNA]</scope>
    <source>
        <strain evidence="8">CECT 7806</strain>
    </source>
</reference>
<evidence type="ECO:0000256" key="3">
    <source>
        <dbReference type="ARBA" id="ARBA00022723"/>
    </source>
</evidence>
<dbReference type="CDD" id="cd00207">
    <property type="entry name" value="fer2"/>
    <property type="match status" value="1"/>
</dbReference>
<name>A0ABT8AKP3_9HYPH</name>
<evidence type="ECO:0000313" key="8">
    <source>
        <dbReference type="Proteomes" id="UP001244297"/>
    </source>
</evidence>
<dbReference type="InterPro" id="IPR036884">
    <property type="entry name" value="2Fe-2S-bd_dom_sf"/>
</dbReference>
<keyword evidence="5" id="KW-0408">Iron</keyword>
<dbReference type="Gene3D" id="3.90.1170.50">
    <property type="entry name" value="Aldehyde oxidase/xanthine dehydrogenase, a/b hammerhead"/>
    <property type="match status" value="1"/>
</dbReference>
<dbReference type="Gene3D" id="3.10.20.30">
    <property type="match status" value="1"/>
</dbReference>
<dbReference type="InterPro" id="IPR006058">
    <property type="entry name" value="2Fe2S_fd_BS"/>
</dbReference>
<evidence type="ECO:0000313" key="7">
    <source>
        <dbReference type="EMBL" id="MDN3570444.1"/>
    </source>
</evidence>
<dbReference type="PANTHER" id="PTHR11908:SF132">
    <property type="entry name" value="ALDEHYDE OXIDASE 1-RELATED"/>
    <property type="match status" value="1"/>
</dbReference>
<comment type="similarity">
    <text evidence="1">Belongs to the xanthine dehydrogenase family.</text>
</comment>
<accession>A0ABT8AKP3</accession>